<evidence type="ECO:0000256" key="1">
    <source>
        <dbReference type="SAM" id="MobiDB-lite"/>
    </source>
</evidence>
<accession>A0AAJ1SX19</accession>
<gene>
    <name evidence="2" type="ORF">J2T23_001227</name>
</gene>
<feature type="compositionally biased region" description="Low complexity" evidence="1">
    <location>
        <begin position="174"/>
        <end position="185"/>
    </location>
</feature>
<comment type="caution">
    <text evidence="2">The sequence shown here is derived from an EMBL/GenBank/DDBJ whole genome shotgun (WGS) entry which is preliminary data.</text>
</comment>
<sequence length="250" mass="24414">MSDTAGSRNEGAVDQLLLEAGMGGDGQLRDALLHLRALAAEAPAPSADIAALMAGPSAATTTVLPVAAPATTALPAAGQPADQLAARRKAKRRITLTTLSVAASLAAGGAVAAASDQGFRDSISQLNHAVTSFVAGSTAAPAGNDGKQLPVPAPAAPRPSATSSADAVLPEPAPASAPAAAAPSSVPTRQGSMPAHGTPSQKPAEVPASPALPTEVPGDVRKGLEQGPKVPVPLPTDIPLPGKAADVPLK</sequence>
<reference evidence="2 3" key="1">
    <citation type="submission" date="2023-07" db="EMBL/GenBank/DDBJ databases">
        <title>Sorghum-associated microbial communities from plants grown in Nebraska, USA.</title>
        <authorList>
            <person name="Schachtman D."/>
        </authorList>
    </citation>
    <scope>NUCLEOTIDE SEQUENCE [LARGE SCALE GENOMIC DNA]</scope>
    <source>
        <strain evidence="2 3">DS1001</strain>
    </source>
</reference>
<proteinExistence type="predicted"/>
<organism evidence="2 3">
    <name type="scientific">Pseudarthrobacter niigatensis</name>
    <dbReference type="NCBI Taxonomy" id="369935"/>
    <lineage>
        <taxon>Bacteria</taxon>
        <taxon>Bacillati</taxon>
        <taxon>Actinomycetota</taxon>
        <taxon>Actinomycetes</taxon>
        <taxon>Micrococcales</taxon>
        <taxon>Micrococcaceae</taxon>
        <taxon>Pseudarthrobacter</taxon>
    </lineage>
</organism>
<keyword evidence="3" id="KW-1185">Reference proteome</keyword>
<feature type="compositionally biased region" description="Low complexity" evidence="1">
    <location>
        <begin position="158"/>
        <end position="167"/>
    </location>
</feature>
<dbReference type="RefSeq" id="WP_307358071.1">
    <property type="nucleotide sequence ID" value="NZ_JAUSTB010000003.1"/>
</dbReference>
<dbReference type="EMBL" id="JAUSTB010000003">
    <property type="protein sequence ID" value="MDQ0145337.1"/>
    <property type="molecule type" value="Genomic_DNA"/>
</dbReference>
<dbReference type="AlphaFoldDB" id="A0AAJ1SX19"/>
<protein>
    <submittedName>
        <fullName evidence="2">Uncharacterized protein</fullName>
    </submittedName>
</protein>
<evidence type="ECO:0000313" key="3">
    <source>
        <dbReference type="Proteomes" id="UP001239267"/>
    </source>
</evidence>
<feature type="region of interest" description="Disordered" evidence="1">
    <location>
        <begin position="141"/>
        <end position="250"/>
    </location>
</feature>
<evidence type="ECO:0000313" key="2">
    <source>
        <dbReference type="EMBL" id="MDQ0145337.1"/>
    </source>
</evidence>
<name>A0AAJ1SX19_9MICC</name>
<dbReference type="Proteomes" id="UP001239267">
    <property type="component" value="Unassembled WGS sequence"/>
</dbReference>